<proteinExistence type="predicted"/>
<evidence type="ECO:0000313" key="2">
    <source>
        <dbReference type="EMBL" id="SEA80582.1"/>
    </source>
</evidence>
<gene>
    <name evidence="2" type="ORF">SAMN05660420_03251</name>
</gene>
<dbReference type="AlphaFoldDB" id="A0A1H4E8B5"/>
<dbReference type="OrthoDB" id="21915at2"/>
<accession>A0A1H4E8B5</accession>
<dbReference type="STRING" id="37625.SAMN05660420_03251"/>
<keyword evidence="1" id="KW-0472">Membrane</keyword>
<keyword evidence="3" id="KW-1185">Reference proteome</keyword>
<name>A0A1H4E8B5_9BACT</name>
<evidence type="ECO:0008006" key="4">
    <source>
        <dbReference type="Google" id="ProtNLM"/>
    </source>
</evidence>
<protein>
    <recommendedName>
        <fullName evidence="4">DUF4019 domain-containing protein</fullName>
    </recommendedName>
</protein>
<dbReference type="Proteomes" id="UP000199409">
    <property type="component" value="Unassembled WGS sequence"/>
</dbReference>
<evidence type="ECO:0000313" key="3">
    <source>
        <dbReference type="Proteomes" id="UP000199409"/>
    </source>
</evidence>
<feature type="transmembrane region" description="Helical" evidence="1">
    <location>
        <begin position="6"/>
        <end position="25"/>
    </location>
</feature>
<dbReference type="Pfam" id="PF13211">
    <property type="entry name" value="DUF4019"/>
    <property type="match status" value="1"/>
</dbReference>
<sequence length="147" mass="17170">MLPRKYRVHIFLTVIALVIIFYPLISRQPDQQRVDDSGVAATRFFELVDAGQYAQSWEVCAAYLKKEVPREEWIKNLSAVRSVAGKLLDRKQRDYIYTKNINEGIPDGEYMVYKFDSTFQNKEDLTETVTVMLETDSVWRVAGYFIE</sequence>
<dbReference type="RefSeq" id="WP_092350781.1">
    <property type="nucleotide sequence ID" value="NZ_FNQN01000013.1"/>
</dbReference>
<organism evidence="2 3">
    <name type="scientific">Desulfuromusa kysingii</name>
    <dbReference type="NCBI Taxonomy" id="37625"/>
    <lineage>
        <taxon>Bacteria</taxon>
        <taxon>Pseudomonadati</taxon>
        <taxon>Thermodesulfobacteriota</taxon>
        <taxon>Desulfuromonadia</taxon>
        <taxon>Desulfuromonadales</taxon>
        <taxon>Geopsychrobacteraceae</taxon>
        <taxon>Desulfuromusa</taxon>
    </lineage>
</organism>
<keyword evidence="1" id="KW-0812">Transmembrane</keyword>
<dbReference type="EMBL" id="FNQN01000013">
    <property type="protein sequence ID" value="SEA80582.1"/>
    <property type="molecule type" value="Genomic_DNA"/>
</dbReference>
<keyword evidence="1" id="KW-1133">Transmembrane helix</keyword>
<dbReference type="InterPro" id="IPR025091">
    <property type="entry name" value="DUF4019"/>
</dbReference>
<evidence type="ECO:0000256" key="1">
    <source>
        <dbReference type="SAM" id="Phobius"/>
    </source>
</evidence>
<reference evidence="2 3" key="1">
    <citation type="submission" date="2016-10" db="EMBL/GenBank/DDBJ databases">
        <authorList>
            <person name="de Groot N.N."/>
        </authorList>
    </citation>
    <scope>NUCLEOTIDE SEQUENCE [LARGE SCALE GENOMIC DNA]</scope>
    <source>
        <strain evidence="2 3">DSM 7343</strain>
    </source>
</reference>